<name>C6H6N3_AJECH</name>
<reference evidence="2" key="1">
    <citation type="submission" date="2009-05" db="EMBL/GenBank/DDBJ databases">
        <title>The genome sequence of Ajellomyces capsulatus strain H143.</title>
        <authorList>
            <person name="Champion M."/>
            <person name="Cuomo C.A."/>
            <person name="Ma L.-J."/>
            <person name="Henn M.R."/>
            <person name="Sil A."/>
            <person name="Goldman B."/>
            <person name="Young S.K."/>
            <person name="Kodira C.D."/>
            <person name="Zeng Q."/>
            <person name="Koehrsen M."/>
            <person name="Alvarado L."/>
            <person name="Berlin A.M."/>
            <person name="Borenstein D."/>
            <person name="Chen Z."/>
            <person name="Engels R."/>
            <person name="Freedman E."/>
            <person name="Gellesch M."/>
            <person name="Goldberg J."/>
            <person name="Griggs A."/>
            <person name="Gujja S."/>
            <person name="Heiman D.I."/>
            <person name="Hepburn T.A."/>
            <person name="Howarth C."/>
            <person name="Jen D."/>
            <person name="Larson L."/>
            <person name="Lewis B."/>
            <person name="Mehta T."/>
            <person name="Park D."/>
            <person name="Pearson M."/>
            <person name="Roberts A."/>
            <person name="Saif S."/>
            <person name="Shea T.D."/>
            <person name="Shenoy N."/>
            <person name="Sisk P."/>
            <person name="Stolte C."/>
            <person name="Sykes S."/>
            <person name="Walk T."/>
            <person name="White J."/>
            <person name="Yandava C."/>
            <person name="Klein B."/>
            <person name="McEwen J.G."/>
            <person name="Puccia R."/>
            <person name="Goldman G.H."/>
            <person name="Felipe M.S."/>
            <person name="Nino-Vega G."/>
            <person name="San-Blas G."/>
            <person name="Taylor J.W."/>
            <person name="Mendoza L."/>
            <person name="Galagan J.E."/>
            <person name="Nusbaum C."/>
            <person name="Birren B.W."/>
        </authorList>
    </citation>
    <scope>NUCLEOTIDE SEQUENCE [LARGE SCALE GENOMIC DNA]</scope>
    <source>
        <strain evidence="2">H143</strain>
    </source>
</reference>
<dbReference type="GO" id="GO:0005739">
    <property type="term" value="C:mitochondrion"/>
    <property type="evidence" value="ECO:0007669"/>
    <property type="project" value="TreeGrafter"/>
</dbReference>
<evidence type="ECO:0000313" key="1">
    <source>
        <dbReference type="EMBL" id="EER44054.1"/>
    </source>
</evidence>
<gene>
    <name evidence="1" type="ORF">HCDG_02084</name>
</gene>
<dbReference type="OMA" id="WVELIAQ"/>
<dbReference type="eggNOG" id="ENOG502S067">
    <property type="taxonomic scope" value="Eukaryota"/>
</dbReference>
<proteinExistence type="predicted"/>
<protein>
    <submittedName>
        <fullName evidence="1">Uncharacterized protein</fullName>
    </submittedName>
</protein>
<organism evidence="1 2">
    <name type="scientific">Ajellomyces capsulatus (strain H143)</name>
    <name type="common">Darling's disease fungus</name>
    <name type="synonym">Histoplasma capsulatum</name>
    <dbReference type="NCBI Taxonomy" id="544712"/>
    <lineage>
        <taxon>Eukaryota</taxon>
        <taxon>Fungi</taxon>
        <taxon>Dikarya</taxon>
        <taxon>Ascomycota</taxon>
        <taxon>Pezizomycotina</taxon>
        <taxon>Eurotiomycetes</taxon>
        <taxon>Eurotiomycetidae</taxon>
        <taxon>Onygenales</taxon>
        <taxon>Ajellomycetaceae</taxon>
        <taxon>Histoplasma</taxon>
    </lineage>
</organism>
<sequence>MKKRLKPERLTLKPKQSLVLGGGLIRITPVDADNFVVLAAPFVPIQPHVTSTEKAILMQAEQRKVPNVPTIAREGFAESIKSAGIFEIDGDVTKTYGKPTSLPLDRKQKKMMSTLPYQVLSTDILIEGCGWVELVVQVRAKDLETGLTPKVEVFSPAGKFVARRRPMCAYSLLLEKQQIVARKRVKRPMSSVRRRKGGG</sequence>
<dbReference type="AlphaFoldDB" id="C6H6N3"/>
<dbReference type="InterPro" id="IPR050896">
    <property type="entry name" value="Mito_lipid_metab_GTPase"/>
</dbReference>
<dbReference type="PANTHER" id="PTHR46434">
    <property type="entry name" value="GENETIC INTERACTOR OF PROHIBITINS 3, MITOCHONDRIAL"/>
    <property type="match status" value="1"/>
</dbReference>
<dbReference type="HOGENOM" id="CLU_1371844_0_0_1"/>
<dbReference type="EMBL" id="GG692420">
    <property type="protein sequence ID" value="EER44054.1"/>
    <property type="molecule type" value="Genomic_DNA"/>
</dbReference>
<dbReference type="PANTHER" id="PTHR46434:SF1">
    <property type="entry name" value="GENETIC INTERACTOR OF PROHIBITINS 3, MITOCHONDRIAL"/>
    <property type="match status" value="1"/>
</dbReference>
<accession>C6H6N3</accession>
<evidence type="ECO:0000313" key="2">
    <source>
        <dbReference type="Proteomes" id="UP000002624"/>
    </source>
</evidence>
<dbReference type="VEuPathDB" id="FungiDB:HCDG_02084"/>
<dbReference type="Proteomes" id="UP000002624">
    <property type="component" value="Unassembled WGS sequence"/>
</dbReference>
<dbReference type="STRING" id="544712.C6H6N3"/>